<keyword evidence="2" id="KW-1185">Reference proteome</keyword>
<accession>A0ABM7WUD6</accession>
<proteinExistence type="predicted"/>
<dbReference type="Proteomes" id="UP001162891">
    <property type="component" value="Chromosome"/>
</dbReference>
<organism evidence="1 2">
    <name type="scientific">Anaeromyxobacter oryzae</name>
    <dbReference type="NCBI Taxonomy" id="2918170"/>
    <lineage>
        <taxon>Bacteria</taxon>
        <taxon>Pseudomonadati</taxon>
        <taxon>Myxococcota</taxon>
        <taxon>Myxococcia</taxon>
        <taxon>Myxococcales</taxon>
        <taxon>Cystobacterineae</taxon>
        <taxon>Anaeromyxobacteraceae</taxon>
        <taxon>Anaeromyxobacter</taxon>
    </lineage>
</organism>
<dbReference type="RefSeq" id="WP_256468122.1">
    <property type="nucleotide sequence ID" value="NZ_AP025591.1"/>
</dbReference>
<protein>
    <submittedName>
        <fullName evidence="1">Uncharacterized protein</fullName>
    </submittedName>
</protein>
<name>A0ABM7WUD6_9BACT</name>
<reference evidence="2" key="1">
    <citation type="journal article" date="2022" name="Int. J. Syst. Evol. Microbiol.">
        <title>Anaeromyxobacter oryzae sp. nov., Anaeromyxobacter diazotrophicus sp. nov. and Anaeromyxobacter paludicola sp. nov., isolated from paddy soils.</title>
        <authorList>
            <person name="Itoh H."/>
            <person name="Xu Z."/>
            <person name="Mise K."/>
            <person name="Masuda Y."/>
            <person name="Ushijima N."/>
            <person name="Hayakawa C."/>
            <person name="Shiratori Y."/>
            <person name="Senoo K."/>
        </authorList>
    </citation>
    <scope>NUCLEOTIDE SEQUENCE [LARGE SCALE GENOMIC DNA]</scope>
    <source>
        <strain evidence="2">Red232</strain>
    </source>
</reference>
<evidence type="ECO:0000313" key="2">
    <source>
        <dbReference type="Proteomes" id="UP001162891"/>
    </source>
</evidence>
<gene>
    <name evidence="1" type="ORF">AMOR_21090</name>
</gene>
<evidence type="ECO:0000313" key="1">
    <source>
        <dbReference type="EMBL" id="BDG03113.1"/>
    </source>
</evidence>
<dbReference type="EMBL" id="AP025591">
    <property type="protein sequence ID" value="BDG03113.1"/>
    <property type="molecule type" value="Genomic_DNA"/>
</dbReference>
<sequence length="43" mass="4903">MLAEVGFEAVEIRERFDPFLGTSKEKVARKFRVTGVNVYGAKR</sequence>